<dbReference type="OrthoDB" id="4373at2759"/>
<feature type="region of interest" description="Disordered" evidence="6">
    <location>
        <begin position="52"/>
        <end position="171"/>
    </location>
</feature>
<dbReference type="AlphaFoldDB" id="A0A7J7IME4"/>
<dbReference type="SMART" id="SM00271">
    <property type="entry name" value="DnaJ"/>
    <property type="match status" value="1"/>
</dbReference>
<dbReference type="InterPro" id="IPR036869">
    <property type="entry name" value="J_dom_sf"/>
</dbReference>
<organism evidence="9 10">
    <name type="scientific">Cyanidiococcus yangmingshanensis</name>
    <dbReference type="NCBI Taxonomy" id="2690220"/>
    <lineage>
        <taxon>Eukaryota</taxon>
        <taxon>Rhodophyta</taxon>
        <taxon>Bangiophyceae</taxon>
        <taxon>Cyanidiales</taxon>
        <taxon>Cyanidiaceae</taxon>
        <taxon>Cyanidiococcus</taxon>
    </lineage>
</organism>
<dbReference type="PANTHER" id="PTHR43908">
    <property type="entry name" value="AT29763P-RELATED"/>
    <property type="match status" value="1"/>
</dbReference>
<dbReference type="InterPro" id="IPR018253">
    <property type="entry name" value="DnaJ_domain_CS"/>
</dbReference>
<feature type="transmembrane region" description="Helical" evidence="7">
    <location>
        <begin position="363"/>
        <end position="384"/>
    </location>
</feature>
<evidence type="ECO:0000256" key="4">
    <source>
        <dbReference type="ARBA" id="ARBA00022989"/>
    </source>
</evidence>
<sequence length="508" mass="56911">MNKDDAEKCIELAREAMQANNVAAALKWAQKACRLHETAESRSLLDSVQKRFEQTSSSFDEYRSTRRRGESQNSSSLSGETEVRGASACSPPGAAGDAINEKSDQFHRGERATYGSSSDRSLNGKSPCVEQAGSVGAASTAEASDDDKPRKGGASSSPRQRSGRKSPEKIAGTQEEIVAILEARDLYRVLSVQREASEEELRRAYRRLALRFHPDKNSEPGADAAFKRIAHAFQILSNPERRRIYDQTGIDDEQSAARHQQARARAANAADVFFMNDAFSPFHGMGGARVFATDPFGSMFFGPQELSAEELFEAFFFGGLGSGGPMAYAARRQAEFMARQTPHRRRAYRSQASNSGLSFRSGFLWQFFPLLLFLLLPYIFSVFAPQPIFQLELQGPYRSERHTARTKLPYFVRASGIANDPAQLAEIERMVEREWLHRYAGSCRSERHHRERLRSFARRAWTRQSRLEYERAADAVPMAACKAYEKLRLQVVDRHTVASENTNPPNDG</sequence>
<dbReference type="InterPro" id="IPR051100">
    <property type="entry name" value="DnaJ_subfamily_B/C"/>
</dbReference>
<dbReference type="PROSITE" id="PS50076">
    <property type="entry name" value="DNAJ_2"/>
    <property type="match status" value="1"/>
</dbReference>
<keyword evidence="4 7" id="KW-1133">Transmembrane helix</keyword>
<dbReference type="Gene3D" id="1.10.287.110">
    <property type="entry name" value="DnaJ domain"/>
    <property type="match status" value="1"/>
</dbReference>
<dbReference type="SUPFAM" id="SSF46565">
    <property type="entry name" value="Chaperone J-domain"/>
    <property type="match status" value="1"/>
</dbReference>
<feature type="compositionally biased region" description="Low complexity" evidence="6">
    <location>
        <begin position="85"/>
        <end position="98"/>
    </location>
</feature>
<dbReference type="PROSITE" id="PS00636">
    <property type="entry name" value="DNAJ_1"/>
    <property type="match status" value="1"/>
</dbReference>
<evidence type="ECO:0000313" key="9">
    <source>
        <dbReference type="EMBL" id="KAF6003707.1"/>
    </source>
</evidence>
<evidence type="ECO:0000256" key="3">
    <source>
        <dbReference type="ARBA" id="ARBA00022824"/>
    </source>
</evidence>
<evidence type="ECO:0000256" key="2">
    <source>
        <dbReference type="ARBA" id="ARBA00022692"/>
    </source>
</evidence>
<comment type="subcellular location">
    <subcellularLocation>
        <location evidence="1">Endoplasmic reticulum membrane</location>
        <topology evidence="1">Single-pass membrane protein</topology>
    </subcellularLocation>
</comment>
<evidence type="ECO:0000259" key="8">
    <source>
        <dbReference type="PROSITE" id="PS50076"/>
    </source>
</evidence>
<evidence type="ECO:0000256" key="7">
    <source>
        <dbReference type="SAM" id="Phobius"/>
    </source>
</evidence>
<evidence type="ECO:0000256" key="5">
    <source>
        <dbReference type="ARBA" id="ARBA00023136"/>
    </source>
</evidence>
<dbReference type="Pfam" id="PF09320">
    <property type="entry name" value="DUF1977"/>
    <property type="match status" value="1"/>
</dbReference>
<dbReference type="GO" id="GO:0005789">
    <property type="term" value="C:endoplasmic reticulum membrane"/>
    <property type="evidence" value="ECO:0007669"/>
    <property type="project" value="UniProtKB-SubCell"/>
</dbReference>
<dbReference type="InterPro" id="IPR015399">
    <property type="entry name" value="DUF1977_DnaJ-like"/>
</dbReference>
<protein>
    <recommendedName>
        <fullName evidence="8">J domain-containing protein</fullName>
    </recommendedName>
</protein>
<feature type="compositionally biased region" description="Polar residues" evidence="6">
    <location>
        <begin position="114"/>
        <end position="124"/>
    </location>
</feature>
<evidence type="ECO:0000256" key="1">
    <source>
        <dbReference type="ARBA" id="ARBA00004389"/>
    </source>
</evidence>
<dbReference type="PRINTS" id="PR00625">
    <property type="entry name" value="JDOMAIN"/>
</dbReference>
<reference evidence="9 10" key="1">
    <citation type="journal article" date="2020" name="J. Phycol.">
        <title>Comparative genome analysis reveals Cyanidiococcus gen. nov., a new extremophilic red algal genus sister to Cyanidioschyzon (Cyanidioschyzonaceae, Rhodophyta).</title>
        <authorList>
            <person name="Liu S.-L."/>
            <person name="Chiang Y.-R."/>
            <person name="Yoon H.S."/>
            <person name="Fu H.-Y."/>
        </authorList>
    </citation>
    <scope>NUCLEOTIDE SEQUENCE [LARGE SCALE GENOMIC DNA]</scope>
    <source>
        <strain evidence="9 10">THAL066</strain>
    </source>
</reference>
<dbReference type="EMBL" id="VWRR01000006">
    <property type="protein sequence ID" value="KAF6003707.1"/>
    <property type="molecule type" value="Genomic_DNA"/>
</dbReference>
<accession>A0A7J7IME4</accession>
<dbReference type="CDD" id="cd06257">
    <property type="entry name" value="DnaJ"/>
    <property type="match status" value="1"/>
</dbReference>
<proteinExistence type="predicted"/>
<evidence type="ECO:0000256" key="6">
    <source>
        <dbReference type="SAM" id="MobiDB-lite"/>
    </source>
</evidence>
<feature type="domain" description="J" evidence="8">
    <location>
        <begin position="185"/>
        <end position="249"/>
    </location>
</feature>
<keyword evidence="5 7" id="KW-0472">Membrane</keyword>
<dbReference type="Proteomes" id="UP000530660">
    <property type="component" value="Unassembled WGS sequence"/>
</dbReference>
<gene>
    <name evidence="9" type="ORF">F1559_004712</name>
</gene>
<dbReference type="InterPro" id="IPR001623">
    <property type="entry name" value="DnaJ_domain"/>
</dbReference>
<dbReference type="Pfam" id="PF00226">
    <property type="entry name" value="DnaJ"/>
    <property type="match status" value="1"/>
</dbReference>
<comment type="caution">
    <text evidence="9">The sequence shown here is derived from an EMBL/GenBank/DDBJ whole genome shotgun (WGS) entry which is preliminary data.</text>
</comment>
<feature type="compositionally biased region" description="Basic and acidic residues" evidence="6">
    <location>
        <begin position="99"/>
        <end position="111"/>
    </location>
</feature>
<evidence type="ECO:0000313" key="10">
    <source>
        <dbReference type="Proteomes" id="UP000530660"/>
    </source>
</evidence>
<keyword evidence="3" id="KW-0256">Endoplasmic reticulum</keyword>
<keyword evidence="2 7" id="KW-0812">Transmembrane</keyword>
<keyword evidence="10" id="KW-1185">Reference proteome</keyword>
<name>A0A7J7IME4_9RHOD</name>
<feature type="compositionally biased region" description="Basic and acidic residues" evidence="6">
    <location>
        <begin position="60"/>
        <end position="70"/>
    </location>
</feature>